<evidence type="ECO:0000256" key="1">
    <source>
        <dbReference type="ARBA" id="ARBA00022592"/>
    </source>
</evidence>
<dbReference type="SUPFAM" id="SSF109755">
    <property type="entry name" value="PhoU-like"/>
    <property type="match status" value="1"/>
</dbReference>
<keyword evidence="1 2" id="KW-0592">Phosphate transport</keyword>
<evidence type="ECO:0000256" key="2">
    <source>
        <dbReference type="PIRNR" id="PIRNR003107"/>
    </source>
</evidence>
<evidence type="ECO:0000259" key="3">
    <source>
        <dbReference type="Pfam" id="PF01895"/>
    </source>
</evidence>
<dbReference type="InterPro" id="IPR038078">
    <property type="entry name" value="PhoU-like_sf"/>
</dbReference>
<keyword evidence="5" id="KW-1185">Reference proteome</keyword>
<evidence type="ECO:0000313" key="4">
    <source>
        <dbReference type="EMBL" id="MBT0769642.1"/>
    </source>
</evidence>
<keyword evidence="2" id="KW-0963">Cytoplasm</keyword>
<dbReference type="InterPro" id="IPR026022">
    <property type="entry name" value="PhoU_dom"/>
</dbReference>
<dbReference type="PANTHER" id="PTHR42930:SF3">
    <property type="entry name" value="PHOSPHATE-SPECIFIC TRANSPORT SYSTEM ACCESSORY PROTEIN PHOU"/>
    <property type="match status" value="1"/>
</dbReference>
<protein>
    <recommendedName>
        <fullName evidence="2">Phosphate-specific transport system accessory protein PhoU</fullName>
    </recommendedName>
</protein>
<dbReference type="PIRSF" id="PIRSF003107">
    <property type="entry name" value="PhoU"/>
    <property type="match status" value="1"/>
</dbReference>
<dbReference type="NCBIfam" id="TIGR02135">
    <property type="entry name" value="phoU_full"/>
    <property type="match status" value="1"/>
</dbReference>
<gene>
    <name evidence="4" type="primary">phoU</name>
    <name evidence="4" type="ORF">KIH74_11960</name>
</gene>
<comment type="similarity">
    <text evidence="2">Belongs to the PhoU family.</text>
</comment>
<feature type="domain" description="PhoU" evidence="3">
    <location>
        <begin position="19"/>
        <end position="107"/>
    </location>
</feature>
<dbReference type="EMBL" id="JAHBAY010000004">
    <property type="protein sequence ID" value="MBT0769642.1"/>
    <property type="molecule type" value="Genomic_DNA"/>
</dbReference>
<proteinExistence type="inferred from homology"/>
<name>A0ABS5TEY0_9ACTN</name>
<comment type="caution">
    <text evidence="4">The sequence shown here is derived from an EMBL/GenBank/DDBJ whole genome shotgun (WGS) entry which is preliminary data.</text>
</comment>
<keyword evidence="2" id="KW-0813">Transport</keyword>
<feature type="domain" description="PhoU" evidence="3">
    <location>
        <begin position="125"/>
        <end position="206"/>
    </location>
</feature>
<reference evidence="4 5" key="1">
    <citation type="submission" date="2021-05" db="EMBL/GenBank/DDBJ databases">
        <title>Kineosporia and Streptomyces sp. nov. two new marine actinobacteria isolated from Coral.</title>
        <authorList>
            <person name="Buangrab K."/>
            <person name="Sutthacheep M."/>
            <person name="Yeemin T."/>
            <person name="Harunari E."/>
            <person name="Igarashi Y."/>
            <person name="Kanchanasin P."/>
            <person name="Tanasupawat S."/>
            <person name="Phongsopitanun W."/>
        </authorList>
    </citation>
    <scope>NUCLEOTIDE SEQUENCE [LARGE SCALE GENOMIC DNA]</scope>
    <source>
        <strain evidence="4 5">J2-2</strain>
    </source>
</reference>
<accession>A0ABS5TEY0</accession>
<dbReference type="Proteomes" id="UP001197247">
    <property type="component" value="Unassembled WGS sequence"/>
</dbReference>
<comment type="subunit">
    <text evidence="2">Homodimer.</text>
</comment>
<dbReference type="InterPro" id="IPR028366">
    <property type="entry name" value="PhoU"/>
</dbReference>
<evidence type="ECO:0000313" key="5">
    <source>
        <dbReference type="Proteomes" id="UP001197247"/>
    </source>
</evidence>
<dbReference type="Pfam" id="PF01895">
    <property type="entry name" value="PhoU"/>
    <property type="match status" value="2"/>
</dbReference>
<comment type="function">
    <text evidence="2">Plays a role in the regulation of phosphate uptake.</text>
</comment>
<sequence>MPGIRHTFEADLHRVDEILLRMCELAGEAAGDATASLAACDVALAQRVIDGDPAIDALHHELEERLLHIIARRAPVATDLRMLLAALRVGADLERMGDLARHVAKLVRMRYPRPVAPGDSRALVLDMGSVAVRLAALTHALLESHDIGLVNELIGVDDRLDHLHRTLLSSLLEPDWEHGVEPAVDLTLIARFYERYGDHTVTIAHQVQFIVTGSLPEPRPREVAGPARQKIVVPR</sequence>
<dbReference type="RefSeq" id="WP_214155941.1">
    <property type="nucleotide sequence ID" value="NZ_JAHBAY010000004.1"/>
</dbReference>
<dbReference type="Gene3D" id="1.20.58.220">
    <property type="entry name" value="Phosphate transport system protein phou homolog 2, domain 2"/>
    <property type="match status" value="1"/>
</dbReference>
<organism evidence="4 5">
    <name type="scientific">Kineosporia corallincola</name>
    <dbReference type="NCBI Taxonomy" id="2835133"/>
    <lineage>
        <taxon>Bacteria</taxon>
        <taxon>Bacillati</taxon>
        <taxon>Actinomycetota</taxon>
        <taxon>Actinomycetes</taxon>
        <taxon>Kineosporiales</taxon>
        <taxon>Kineosporiaceae</taxon>
        <taxon>Kineosporia</taxon>
    </lineage>
</organism>
<dbReference type="PANTHER" id="PTHR42930">
    <property type="entry name" value="PHOSPHATE-SPECIFIC TRANSPORT SYSTEM ACCESSORY PROTEIN PHOU"/>
    <property type="match status" value="1"/>
</dbReference>
<comment type="subcellular location">
    <subcellularLocation>
        <location evidence="2">Cytoplasm</location>
    </subcellularLocation>
</comment>